<gene>
    <name evidence="3" type="ORF">BGW38_006071</name>
</gene>
<evidence type="ECO:0000256" key="1">
    <source>
        <dbReference type="SAM" id="MobiDB-lite"/>
    </source>
</evidence>
<dbReference type="PROSITE" id="PS50105">
    <property type="entry name" value="SAM_DOMAIN"/>
    <property type="match status" value="1"/>
</dbReference>
<dbReference type="EMBL" id="JAABOA010000387">
    <property type="protein sequence ID" value="KAF9584546.1"/>
    <property type="molecule type" value="Genomic_DNA"/>
</dbReference>
<feature type="non-terminal residue" evidence="3">
    <location>
        <position position="105"/>
    </location>
</feature>
<feature type="region of interest" description="Disordered" evidence="1">
    <location>
        <begin position="86"/>
        <end position="105"/>
    </location>
</feature>
<reference evidence="3" key="1">
    <citation type="journal article" date="2020" name="Fungal Divers.">
        <title>Resolving the Mortierellaceae phylogeny through synthesis of multi-gene phylogenetics and phylogenomics.</title>
        <authorList>
            <person name="Vandepol N."/>
            <person name="Liber J."/>
            <person name="Desiro A."/>
            <person name="Na H."/>
            <person name="Kennedy M."/>
            <person name="Barry K."/>
            <person name="Grigoriev I.V."/>
            <person name="Miller A.N."/>
            <person name="O'Donnell K."/>
            <person name="Stajich J.E."/>
            <person name="Bonito G."/>
        </authorList>
    </citation>
    <scope>NUCLEOTIDE SEQUENCE</scope>
    <source>
        <strain evidence="3">KOD1015</strain>
    </source>
</reference>
<dbReference type="OrthoDB" id="2395494at2759"/>
<dbReference type="PANTHER" id="PTHR20843">
    <property type="entry name" value="STERILE ALPHA MOTIF DOMAIN CONTAINING PROTEIN 10"/>
    <property type="match status" value="1"/>
</dbReference>
<accession>A0A9P6KGY0</accession>
<dbReference type="SUPFAM" id="SSF47769">
    <property type="entry name" value="SAM/Pointed domain"/>
    <property type="match status" value="1"/>
</dbReference>
<proteinExistence type="predicted"/>
<dbReference type="InterPro" id="IPR001660">
    <property type="entry name" value="SAM"/>
</dbReference>
<dbReference type="Gene3D" id="1.10.150.50">
    <property type="entry name" value="Transcription Factor, Ets-1"/>
    <property type="match status" value="1"/>
</dbReference>
<dbReference type="SMART" id="SM00454">
    <property type="entry name" value="SAM"/>
    <property type="match status" value="1"/>
</dbReference>
<comment type="caution">
    <text evidence="3">The sequence shown here is derived from an EMBL/GenBank/DDBJ whole genome shotgun (WGS) entry which is preliminary data.</text>
</comment>
<organism evidence="3 4">
    <name type="scientific">Lunasporangiospora selenospora</name>
    <dbReference type="NCBI Taxonomy" id="979761"/>
    <lineage>
        <taxon>Eukaryota</taxon>
        <taxon>Fungi</taxon>
        <taxon>Fungi incertae sedis</taxon>
        <taxon>Mucoromycota</taxon>
        <taxon>Mortierellomycotina</taxon>
        <taxon>Mortierellomycetes</taxon>
        <taxon>Mortierellales</taxon>
        <taxon>Mortierellaceae</taxon>
        <taxon>Lunasporangiospora</taxon>
    </lineage>
</organism>
<dbReference type="InterPro" id="IPR013761">
    <property type="entry name" value="SAM/pointed_sf"/>
</dbReference>
<protein>
    <recommendedName>
        <fullName evidence="2">SAM domain-containing protein</fullName>
    </recommendedName>
</protein>
<name>A0A9P6KGY0_9FUNG</name>
<dbReference type="PANTHER" id="PTHR20843:SF0">
    <property type="entry name" value="PROTEIN AVEUGLE"/>
    <property type="match status" value="1"/>
</dbReference>
<evidence type="ECO:0000313" key="3">
    <source>
        <dbReference type="EMBL" id="KAF9584546.1"/>
    </source>
</evidence>
<dbReference type="GO" id="GO:0009898">
    <property type="term" value="C:cytoplasmic side of plasma membrane"/>
    <property type="evidence" value="ECO:0007669"/>
    <property type="project" value="TreeGrafter"/>
</dbReference>
<dbReference type="Pfam" id="PF07647">
    <property type="entry name" value="SAM_2"/>
    <property type="match status" value="1"/>
</dbReference>
<feature type="domain" description="SAM" evidence="2">
    <location>
        <begin position="11"/>
        <end position="74"/>
    </location>
</feature>
<keyword evidence="4" id="KW-1185">Reference proteome</keyword>
<evidence type="ECO:0000259" key="2">
    <source>
        <dbReference type="PROSITE" id="PS50105"/>
    </source>
</evidence>
<dbReference type="GO" id="GO:0007169">
    <property type="term" value="P:cell surface receptor protein tyrosine kinase signaling pathway"/>
    <property type="evidence" value="ECO:0007669"/>
    <property type="project" value="TreeGrafter"/>
</dbReference>
<dbReference type="InterPro" id="IPR052268">
    <property type="entry name" value="SAM_domain-containing_protein"/>
</dbReference>
<dbReference type="Proteomes" id="UP000780801">
    <property type="component" value="Unassembled WGS sequence"/>
</dbReference>
<sequence length="105" mass="11777">LHGFDGHVYLWSVDITGQWLVKNGYEDSVQVFKEHDITGDVLLDLSHDTLKDMGMTSTGRRIRLLKLIAELRLHVADLTIQEATEKTSGCSTNEQDLSLDSLAIH</sequence>
<feature type="compositionally biased region" description="Polar residues" evidence="1">
    <location>
        <begin position="86"/>
        <end position="98"/>
    </location>
</feature>
<dbReference type="AlphaFoldDB" id="A0A9P6KGY0"/>
<evidence type="ECO:0000313" key="4">
    <source>
        <dbReference type="Proteomes" id="UP000780801"/>
    </source>
</evidence>